<organism evidence="1">
    <name type="scientific">marine sediment metagenome</name>
    <dbReference type="NCBI Taxonomy" id="412755"/>
    <lineage>
        <taxon>unclassified sequences</taxon>
        <taxon>metagenomes</taxon>
        <taxon>ecological metagenomes</taxon>
    </lineage>
</organism>
<sequence>VRYLGYALADYLAIGVTLNVEIVELIQKRLQAALANAAFVDTQNYPAQTILSNPFLHGDSRFGLDRTTIIVGG</sequence>
<dbReference type="EMBL" id="LAZR01003140">
    <property type="protein sequence ID" value="KKN21520.1"/>
    <property type="molecule type" value="Genomic_DNA"/>
</dbReference>
<comment type="caution">
    <text evidence="1">The sequence shown here is derived from an EMBL/GenBank/DDBJ whole genome shotgun (WGS) entry which is preliminary data.</text>
</comment>
<dbReference type="AlphaFoldDB" id="A0A0F9NPU6"/>
<evidence type="ECO:0000313" key="1">
    <source>
        <dbReference type="EMBL" id="KKN21520.1"/>
    </source>
</evidence>
<reference evidence="1" key="1">
    <citation type="journal article" date="2015" name="Nature">
        <title>Complex archaea that bridge the gap between prokaryotes and eukaryotes.</title>
        <authorList>
            <person name="Spang A."/>
            <person name="Saw J.H."/>
            <person name="Jorgensen S.L."/>
            <person name="Zaremba-Niedzwiedzka K."/>
            <person name="Martijn J."/>
            <person name="Lind A.E."/>
            <person name="van Eijk R."/>
            <person name="Schleper C."/>
            <person name="Guy L."/>
            <person name="Ettema T.J."/>
        </authorList>
    </citation>
    <scope>NUCLEOTIDE SEQUENCE</scope>
</reference>
<feature type="non-terminal residue" evidence="1">
    <location>
        <position position="1"/>
    </location>
</feature>
<gene>
    <name evidence="1" type="ORF">LCGC14_0924370</name>
</gene>
<name>A0A0F9NPU6_9ZZZZ</name>
<accession>A0A0F9NPU6</accession>
<protein>
    <submittedName>
        <fullName evidence="1">Uncharacterized protein</fullName>
    </submittedName>
</protein>
<proteinExistence type="predicted"/>